<dbReference type="PANTHER" id="PTHR37422">
    <property type="entry name" value="TEICHURONIC ACID BIOSYNTHESIS PROTEIN TUAE"/>
    <property type="match status" value="1"/>
</dbReference>
<feature type="transmembrane region" description="Helical" evidence="5">
    <location>
        <begin position="408"/>
        <end position="427"/>
    </location>
</feature>
<evidence type="ECO:0000256" key="5">
    <source>
        <dbReference type="SAM" id="Phobius"/>
    </source>
</evidence>
<comment type="caution">
    <text evidence="7">The sequence shown here is derived from an EMBL/GenBank/DDBJ whole genome shotgun (WGS) entry which is preliminary data.</text>
</comment>
<proteinExistence type="predicted"/>
<keyword evidence="3 5" id="KW-1133">Transmembrane helix</keyword>
<feature type="transmembrane region" description="Helical" evidence="5">
    <location>
        <begin position="82"/>
        <end position="100"/>
    </location>
</feature>
<name>A0A9D1I7F5_9FIRM</name>
<feature type="transmembrane region" description="Helical" evidence="5">
    <location>
        <begin position="216"/>
        <end position="232"/>
    </location>
</feature>
<feature type="transmembrane region" description="Helical" evidence="5">
    <location>
        <begin position="28"/>
        <end position="47"/>
    </location>
</feature>
<gene>
    <name evidence="7" type="ORF">IAD16_08355</name>
</gene>
<evidence type="ECO:0000256" key="4">
    <source>
        <dbReference type="ARBA" id="ARBA00023136"/>
    </source>
</evidence>
<feature type="transmembrane region" description="Helical" evidence="5">
    <location>
        <begin position="106"/>
        <end position="124"/>
    </location>
</feature>
<evidence type="ECO:0000256" key="2">
    <source>
        <dbReference type="ARBA" id="ARBA00022692"/>
    </source>
</evidence>
<evidence type="ECO:0000256" key="1">
    <source>
        <dbReference type="ARBA" id="ARBA00004141"/>
    </source>
</evidence>
<feature type="transmembrane region" description="Helical" evidence="5">
    <location>
        <begin position="167"/>
        <end position="187"/>
    </location>
</feature>
<organism evidence="7 8">
    <name type="scientific">Candidatus Fimisoma avicola</name>
    <dbReference type="NCBI Taxonomy" id="2840826"/>
    <lineage>
        <taxon>Bacteria</taxon>
        <taxon>Bacillati</taxon>
        <taxon>Bacillota</taxon>
        <taxon>Clostridia</taxon>
        <taxon>Eubacteriales</taxon>
        <taxon>Candidatus Fimisoma</taxon>
    </lineage>
</organism>
<protein>
    <submittedName>
        <fullName evidence="7">O-antigen ligase family protein</fullName>
    </submittedName>
</protein>
<comment type="subcellular location">
    <subcellularLocation>
        <location evidence="1">Membrane</location>
        <topology evidence="1">Multi-pass membrane protein</topology>
    </subcellularLocation>
</comment>
<reference evidence="7" key="1">
    <citation type="submission" date="2020-10" db="EMBL/GenBank/DDBJ databases">
        <authorList>
            <person name="Gilroy R."/>
        </authorList>
    </citation>
    <scope>NUCLEOTIDE SEQUENCE</scope>
    <source>
        <strain evidence="7">11300</strain>
    </source>
</reference>
<feature type="domain" description="O-antigen ligase-related" evidence="6">
    <location>
        <begin position="199"/>
        <end position="363"/>
    </location>
</feature>
<feature type="transmembrane region" description="Helical" evidence="5">
    <location>
        <begin position="136"/>
        <end position="155"/>
    </location>
</feature>
<dbReference type="GO" id="GO:0016874">
    <property type="term" value="F:ligase activity"/>
    <property type="evidence" value="ECO:0007669"/>
    <property type="project" value="UniProtKB-KW"/>
</dbReference>
<feature type="transmembrane region" description="Helical" evidence="5">
    <location>
        <begin position="244"/>
        <end position="262"/>
    </location>
</feature>
<evidence type="ECO:0000259" key="6">
    <source>
        <dbReference type="Pfam" id="PF04932"/>
    </source>
</evidence>
<evidence type="ECO:0000313" key="8">
    <source>
        <dbReference type="Proteomes" id="UP000824091"/>
    </source>
</evidence>
<dbReference type="EMBL" id="DVMO01000128">
    <property type="protein sequence ID" value="HIU28375.1"/>
    <property type="molecule type" value="Genomic_DNA"/>
</dbReference>
<reference evidence="7" key="2">
    <citation type="journal article" date="2021" name="PeerJ">
        <title>Extensive microbial diversity within the chicken gut microbiome revealed by metagenomics and culture.</title>
        <authorList>
            <person name="Gilroy R."/>
            <person name="Ravi A."/>
            <person name="Getino M."/>
            <person name="Pursley I."/>
            <person name="Horton D.L."/>
            <person name="Alikhan N.F."/>
            <person name="Baker D."/>
            <person name="Gharbi K."/>
            <person name="Hall N."/>
            <person name="Watson M."/>
            <person name="Adriaenssens E.M."/>
            <person name="Foster-Nyarko E."/>
            <person name="Jarju S."/>
            <person name="Secka A."/>
            <person name="Antonio M."/>
            <person name="Oren A."/>
            <person name="Chaudhuri R.R."/>
            <person name="La Ragione R."/>
            <person name="Hildebrand F."/>
            <person name="Pallen M.J."/>
        </authorList>
    </citation>
    <scope>NUCLEOTIDE SEQUENCE</scope>
    <source>
        <strain evidence="7">11300</strain>
    </source>
</reference>
<keyword evidence="2 5" id="KW-0812">Transmembrane</keyword>
<evidence type="ECO:0000313" key="7">
    <source>
        <dbReference type="EMBL" id="HIU28375.1"/>
    </source>
</evidence>
<feature type="transmembrane region" description="Helical" evidence="5">
    <location>
        <begin position="53"/>
        <end position="70"/>
    </location>
</feature>
<sequence>MTKGVYGFVTYLLSMCAMNLKKETRERLVGGLFFFVVLFTWIDKTIVELSSPVIYLFSCAAPFLAVLILNDGRFGRIKMNRISAVLFIAFVLTFLIGAIMTLRMGSVILAVTYAVAFPLLAMVSSKEKVGMIMRRLCWSVTANFYIIIVLSLIAADPNEQTQYSGIIVNPNTLGLFSFVAFIAFIYNIYRRRKLYDYAGLGLAAITVYMTQSRTSLICVVVATVFIIIALLKSKDRSAVGIKQLAVAILAAVALFCAVFYLSPISEKTHDYINTTLIRDEARENIRDVEMEERNFDRLIQSIEGGNFTTGRLGIWQIYLSQTGIAPNGDDEPLIVNGEEINMSAHNTYIHLAYCFGLLCGVFYLLYNISVGIVSIKLMANKKNLLYIINFIMVLCYGIVTLVETSYNIASYLICFVYWLMTFTVSFADLDEEE</sequence>
<dbReference type="Proteomes" id="UP000824091">
    <property type="component" value="Unassembled WGS sequence"/>
</dbReference>
<dbReference type="GO" id="GO:0016020">
    <property type="term" value="C:membrane"/>
    <property type="evidence" value="ECO:0007669"/>
    <property type="project" value="UniProtKB-SubCell"/>
</dbReference>
<accession>A0A9D1I7F5</accession>
<keyword evidence="4 5" id="KW-0472">Membrane</keyword>
<keyword evidence="7" id="KW-0436">Ligase</keyword>
<evidence type="ECO:0000256" key="3">
    <source>
        <dbReference type="ARBA" id="ARBA00022989"/>
    </source>
</evidence>
<dbReference type="InterPro" id="IPR051533">
    <property type="entry name" value="WaaL-like"/>
</dbReference>
<dbReference type="InterPro" id="IPR007016">
    <property type="entry name" value="O-antigen_ligase-rel_domated"/>
</dbReference>
<feature type="transmembrane region" description="Helical" evidence="5">
    <location>
        <begin position="384"/>
        <end position="402"/>
    </location>
</feature>
<feature type="transmembrane region" description="Helical" evidence="5">
    <location>
        <begin position="348"/>
        <end position="372"/>
    </location>
</feature>
<dbReference type="AlphaFoldDB" id="A0A9D1I7F5"/>
<dbReference type="Pfam" id="PF04932">
    <property type="entry name" value="Wzy_C"/>
    <property type="match status" value="1"/>
</dbReference>
<dbReference type="PANTHER" id="PTHR37422:SF17">
    <property type="entry name" value="O-ANTIGEN LIGASE"/>
    <property type="match status" value="1"/>
</dbReference>